<keyword evidence="5 8" id="KW-0408">Iron</keyword>
<evidence type="ECO:0000256" key="5">
    <source>
        <dbReference type="ARBA" id="ARBA00023004"/>
    </source>
</evidence>
<dbReference type="HAMAP" id="MF_01445">
    <property type="entry name" value="TsaD"/>
    <property type="match status" value="1"/>
</dbReference>
<evidence type="ECO:0000256" key="8">
    <source>
        <dbReference type="HAMAP-Rule" id="MF_01445"/>
    </source>
</evidence>
<gene>
    <name evidence="8" type="primary">tsaD</name>
    <name evidence="10" type="ORF">MAIT1_00084</name>
</gene>
<comment type="function">
    <text evidence="8">Required for the formation of a threonylcarbamoyl group on adenosine at position 37 (t(6)A37) in tRNAs that read codons beginning with adenine. Is involved in the transfer of the threonylcarbamoyl moiety of threonylcarbamoyl-AMP (TC-AMP) to the N6 group of A37, together with TsaE and TsaB. TsaD likely plays a direct catalytic role in this reaction.</text>
</comment>
<organism evidence="10 11">
    <name type="scientific">Magnetofaba australis IT-1</name>
    <dbReference type="NCBI Taxonomy" id="1434232"/>
    <lineage>
        <taxon>Bacteria</taxon>
        <taxon>Pseudomonadati</taxon>
        <taxon>Pseudomonadota</taxon>
        <taxon>Magnetococcia</taxon>
        <taxon>Magnetococcales</taxon>
        <taxon>Magnetococcaceae</taxon>
        <taxon>Magnetofaba</taxon>
    </lineage>
</organism>
<keyword evidence="1 8" id="KW-0963">Cytoplasm</keyword>
<dbReference type="SUPFAM" id="SSF53067">
    <property type="entry name" value="Actin-like ATPase domain"/>
    <property type="match status" value="2"/>
</dbReference>
<feature type="binding site" evidence="8">
    <location>
        <position position="222"/>
    </location>
    <ligand>
        <name>substrate</name>
    </ligand>
</feature>
<evidence type="ECO:0000256" key="4">
    <source>
        <dbReference type="ARBA" id="ARBA00022723"/>
    </source>
</evidence>
<name>A0A1Y2K8D2_9PROT</name>
<feature type="binding site" evidence="8">
    <location>
        <begin position="176"/>
        <end position="180"/>
    </location>
    <ligand>
        <name>substrate</name>
    </ligand>
</feature>
<dbReference type="GO" id="GO:0061711">
    <property type="term" value="F:tRNA N(6)-L-threonylcarbamoyladenine synthase activity"/>
    <property type="evidence" value="ECO:0007669"/>
    <property type="project" value="UniProtKB-EC"/>
</dbReference>
<dbReference type="OrthoDB" id="9806197at2"/>
<proteinExistence type="inferred from homology"/>
<evidence type="ECO:0000256" key="6">
    <source>
        <dbReference type="ARBA" id="ARBA00023315"/>
    </source>
</evidence>
<evidence type="ECO:0000256" key="3">
    <source>
        <dbReference type="ARBA" id="ARBA00022694"/>
    </source>
</evidence>
<dbReference type="InterPro" id="IPR000905">
    <property type="entry name" value="Gcp-like_dom"/>
</dbReference>
<dbReference type="CDD" id="cd24133">
    <property type="entry name" value="ASKHA_NBD_TsaD_bac"/>
    <property type="match status" value="1"/>
</dbReference>
<dbReference type="PRINTS" id="PR00789">
    <property type="entry name" value="OSIALOPTASE"/>
</dbReference>
<evidence type="ECO:0000313" key="11">
    <source>
        <dbReference type="Proteomes" id="UP000194003"/>
    </source>
</evidence>
<dbReference type="Pfam" id="PF00814">
    <property type="entry name" value="TsaD"/>
    <property type="match status" value="1"/>
</dbReference>
<feature type="binding site" evidence="8">
    <location>
        <position position="317"/>
    </location>
    <ligand>
        <name>substrate</name>
    </ligand>
</feature>
<evidence type="ECO:0000256" key="2">
    <source>
        <dbReference type="ARBA" id="ARBA00022679"/>
    </source>
</evidence>
<evidence type="ECO:0000256" key="1">
    <source>
        <dbReference type="ARBA" id="ARBA00022490"/>
    </source>
</evidence>
<feature type="domain" description="Gcp-like" evidence="9">
    <location>
        <begin position="60"/>
        <end position="351"/>
    </location>
</feature>
<feature type="binding site" evidence="8">
    <location>
        <position position="345"/>
    </location>
    <ligand>
        <name>Fe cation</name>
        <dbReference type="ChEBI" id="CHEBI:24875"/>
    </ligand>
</feature>
<dbReference type="InterPro" id="IPR017861">
    <property type="entry name" value="KAE1/TsaD"/>
</dbReference>
<dbReference type="EMBL" id="LVJN01000015">
    <property type="protein sequence ID" value="OSM07011.1"/>
    <property type="molecule type" value="Genomic_DNA"/>
</dbReference>
<feature type="binding site" evidence="8">
    <location>
        <position position="147"/>
    </location>
    <ligand>
        <name>Fe cation</name>
        <dbReference type="ChEBI" id="CHEBI:24875"/>
    </ligand>
</feature>
<dbReference type="PANTHER" id="PTHR11735">
    <property type="entry name" value="TRNA N6-ADENOSINE THREONYLCARBAMOYLTRANSFERASE"/>
    <property type="match status" value="1"/>
</dbReference>
<reference evidence="10 11" key="1">
    <citation type="journal article" date="2016" name="BMC Genomics">
        <title>Combined genomic and structural analyses of a cultured magnetotactic bacterium reveals its niche adaptation to a dynamic environment.</title>
        <authorList>
            <person name="Araujo A.C."/>
            <person name="Morillo V."/>
            <person name="Cypriano J."/>
            <person name="Teixeira L.C."/>
            <person name="Leao P."/>
            <person name="Lyra S."/>
            <person name="Almeida L.G."/>
            <person name="Bazylinski D.A."/>
            <person name="Vasconcellos A.T."/>
            <person name="Abreu F."/>
            <person name="Lins U."/>
        </authorList>
    </citation>
    <scope>NUCLEOTIDE SEQUENCE [LARGE SCALE GENOMIC DNA]</scope>
    <source>
        <strain evidence="10 11">IT-1</strain>
    </source>
</reference>
<comment type="subcellular location">
    <subcellularLocation>
        <location evidence="8">Cytoplasm</location>
    </subcellularLocation>
</comment>
<keyword evidence="11" id="KW-1185">Reference proteome</keyword>
<comment type="similarity">
    <text evidence="8">Belongs to the KAE1 / TsaD family.</text>
</comment>
<feature type="binding site" evidence="8">
    <location>
        <position position="151"/>
    </location>
    <ligand>
        <name>Fe cation</name>
        <dbReference type="ChEBI" id="CHEBI:24875"/>
    </ligand>
</feature>
<dbReference type="PANTHER" id="PTHR11735:SF6">
    <property type="entry name" value="TRNA N6-ADENOSINE THREONYLCARBAMOYLTRANSFERASE, MITOCHONDRIAL"/>
    <property type="match status" value="1"/>
</dbReference>
<comment type="catalytic activity">
    <reaction evidence="7 8">
        <text>L-threonylcarbamoyladenylate + adenosine(37) in tRNA = N(6)-L-threonylcarbamoyladenosine(37) in tRNA + AMP + H(+)</text>
        <dbReference type="Rhea" id="RHEA:37059"/>
        <dbReference type="Rhea" id="RHEA-COMP:10162"/>
        <dbReference type="Rhea" id="RHEA-COMP:10163"/>
        <dbReference type="ChEBI" id="CHEBI:15378"/>
        <dbReference type="ChEBI" id="CHEBI:73682"/>
        <dbReference type="ChEBI" id="CHEBI:74411"/>
        <dbReference type="ChEBI" id="CHEBI:74418"/>
        <dbReference type="ChEBI" id="CHEBI:456215"/>
        <dbReference type="EC" id="2.3.1.234"/>
    </reaction>
</comment>
<keyword evidence="6 8" id="KW-0012">Acyltransferase</keyword>
<keyword evidence="4 8" id="KW-0479">Metal-binding</keyword>
<keyword evidence="3 8" id="KW-0819">tRNA processing</keyword>
<protein>
    <recommendedName>
        <fullName evidence="8">tRNA N6-adenosine threonylcarbamoyltransferase</fullName>
        <ecNumber evidence="8">2.3.1.234</ecNumber>
    </recommendedName>
    <alternativeName>
        <fullName evidence="8">N6-L-threonylcarbamoyladenine synthase</fullName>
        <shortName evidence="8">t(6)A synthase</shortName>
    </alternativeName>
    <alternativeName>
        <fullName evidence="8">t(6)A37 threonylcarbamoyladenosine biosynthesis protein TsaD</fullName>
    </alternativeName>
    <alternativeName>
        <fullName evidence="8">tRNA threonylcarbamoyladenosine biosynthesis protein TsaD</fullName>
    </alternativeName>
</protein>
<dbReference type="FunFam" id="3.30.420.40:FF:000012">
    <property type="entry name" value="tRNA N6-adenosine threonylcarbamoyltransferase"/>
    <property type="match status" value="1"/>
</dbReference>
<comment type="cofactor">
    <cofactor evidence="8">
        <name>Fe(2+)</name>
        <dbReference type="ChEBI" id="CHEBI:29033"/>
    </cofactor>
    <text evidence="8">Binds 1 Fe(2+) ion per subunit.</text>
</comment>
<dbReference type="InterPro" id="IPR043129">
    <property type="entry name" value="ATPase_NBD"/>
</dbReference>
<dbReference type="InterPro" id="IPR022450">
    <property type="entry name" value="TsaD"/>
</dbReference>
<feature type="binding site" evidence="8">
    <location>
        <position position="209"/>
    </location>
    <ligand>
        <name>substrate</name>
    </ligand>
</feature>
<dbReference type="NCBIfam" id="TIGR03723">
    <property type="entry name" value="T6A_TsaD_YgjD"/>
    <property type="match status" value="1"/>
</dbReference>
<evidence type="ECO:0000256" key="7">
    <source>
        <dbReference type="ARBA" id="ARBA00048117"/>
    </source>
</evidence>
<dbReference type="Gene3D" id="3.30.420.40">
    <property type="match status" value="2"/>
</dbReference>
<evidence type="ECO:0000259" key="9">
    <source>
        <dbReference type="Pfam" id="PF00814"/>
    </source>
</evidence>
<comment type="caution">
    <text evidence="10">The sequence shown here is derived from an EMBL/GenBank/DDBJ whole genome shotgun (WGS) entry which is preliminary data.</text>
</comment>
<dbReference type="NCBIfam" id="TIGR00329">
    <property type="entry name" value="gcp_kae1"/>
    <property type="match status" value="1"/>
</dbReference>
<accession>A0A1Y2K8D2</accession>
<dbReference type="GO" id="GO:0005737">
    <property type="term" value="C:cytoplasm"/>
    <property type="evidence" value="ECO:0007669"/>
    <property type="project" value="UniProtKB-SubCell"/>
</dbReference>
<sequence>MSDFSPLAAIELIQISQRIGGLIYKDIVLVLRVLGIESSCDETACAVVALEGDDPRALRIVSDVVHTQLDVHADYGGVVPELASRAHIQHIQPLMQAALRNADMRADELDAVAVTRGPGLIGALIVGVSAAQGLAHAIGKPLLPIHHMEGHLMSPFLMARDESQVAAMEFPFVALLVSGGHTLLVHARAFGDYRLLGQTRDDAVGEAFDKGARLLGLGYPGGPAVAALAEGGDVAAVKFPRVLLDKTRFDFSFSGLKTALRTHVLKHEAQMLEETYRRDVAASYQEAIVDTLAIKAVSACRHVGATRLMIAGGVGANARLREKLDVACREAGIVLYRPPIRLCTDNGAMIGAAGAVRLARGLFDQHAPVNPIPRWPIDEL</sequence>
<dbReference type="AlphaFoldDB" id="A0A1Y2K8D2"/>
<dbReference type="GO" id="GO:0005506">
    <property type="term" value="F:iron ion binding"/>
    <property type="evidence" value="ECO:0007669"/>
    <property type="project" value="UniProtKB-UniRule"/>
</dbReference>
<dbReference type="GO" id="GO:0002949">
    <property type="term" value="P:tRNA threonylcarbamoyladenosine modification"/>
    <property type="evidence" value="ECO:0007669"/>
    <property type="project" value="UniProtKB-UniRule"/>
</dbReference>
<evidence type="ECO:0000313" key="10">
    <source>
        <dbReference type="EMBL" id="OSM07011.1"/>
    </source>
</evidence>
<dbReference type="EC" id="2.3.1.234" evidence="8"/>
<comment type="caution">
    <text evidence="8">Lacks conserved residue(s) required for the propagation of feature annotation.</text>
</comment>
<dbReference type="STRING" id="1434232.MAIT1_00084"/>
<dbReference type="FunFam" id="3.30.420.40:FF:000040">
    <property type="entry name" value="tRNA N6-adenosine threonylcarbamoyltransferase"/>
    <property type="match status" value="1"/>
</dbReference>
<keyword evidence="2 8" id="KW-0808">Transferase</keyword>
<dbReference type="Proteomes" id="UP000194003">
    <property type="component" value="Unassembled WGS sequence"/>
</dbReference>